<gene>
    <name evidence="6" type="ordered locus">DEHA2D00308g</name>
</gene>
<organism evidence="6 7">
    <name type="scientific">Debaryomyces hansenii (strain ATCC 36239 / CBS 767 / BCRC 21394 / JCM 1990 / NBRC 0083 / IGC 2968)</name>
    <name type="common">Yeast</name>
    <name type="synonym">Torulaspora hansenii</name>
    <dbReference type="NCBI Taxonomy" id="284592"/>
    <lineage>
        <taxon>Eukaryota</taxon>
        <taxon>Fungi</taxon>
        <taxon>Dikarya</taxon>
        <taxon>Ascomycota</taxon>
        <taxon>Saccharomycotina</taxon>
        <taxon>Pichiomycetes</taxon>
        <taxon>Debaryomycetaceae</taxon>
        <taxon>Debaryomyces</taxon>
    </lineage>
</organism>
<dbReference type="Proteomes" id="UP000000599">
    <property type="component" value="Chromosome D"/>
</dbReference>
<dbReference type="FunCoup" id="Q6BTI6">
    <property type="interactions" value="14"/>
</dbReference>
<dbReference type="eggNOG" id="KOG0255">
    <property type="taxonomic scope" value="Eukaryota"/>
</dbReference>
<reference evidence="6 7" key="1">
    <citation type="journal article" date="2004" name="Nature">
        <title>Genome evolution in yeasts.</title>
        <authorList>
            <consortium name="Genolevures"/>
            <person name="Dujon B."/>
            <person name="Sherman D."/>
            <person name="Fischer G."/>
            <person name="Durrens P."/>
            <person name="Casaregola S."/>
            <person name="Lafontaine I."/>
            <person name="de Montigny J."/>
            <person name="Marck C."/>
            <person name="Neuveglise C."/>
            <person name="Talla E."/>
            <person name="Goffard N."/>
            <person name="Frangeul L."/>
            <person name="Aigle M."/>
            <person name="Anthouard V."/>
            <person name="Babour A."/>
            <person name="Barbe V."/>
            <person name="Barnay S."/>
            <person name="Blanchin S."/>
            <person name="Beckerich J.M."/>
            <person name="Beyne E."/>
            <person name="Bleykasten C."/>
            <person name="Boisrame A."/>
            <person name="Boyer J."/>
            <person name="Cattolico L."/>
            <person name="Confanioleri F."/>
            <person name="de Daruvar A."/>
            <person name="Despons L."/>
            <person name="Fabre E."/>
            <person name="Fairhead C."/>
            <person name="Ferry-Dumazet H."/>
            <person name="Groppi A."/>
            <person name="Hantraye F."/>
            <person name="Hennequin C."/>
            <person name="Jauniaux N."/>
            <person name="Joyet P."/>
            <person name="Kachouri R."/>
            <person name="Kerrest A."/>
            <person name="Koszul R."/>
            <person name="Lemaire M."/>
            <person name="Lesur I."/>
            <person name="Ma L."/>
            <person name="Muller H."/>
            <person name="Nicaud J.M."/>
            <person name="Nikolski M."/>
            <person name="Oztas S."/>
            <person name="Ozier-Kalogeropoulos O."/>
            <person name="Pellenz S."/>
            <person name="Potier S."/>
            <person name="Richard G.F."/>
            <person name="Straub M.L."/>
            <person name="Suleau A."/>
            <person name="Swennene D."/>
            <person name="Tekaia F."/>
            <person name="Wesolowski-Louvel M."/>
            <person name="Westhof E."/>
            <person name="Wirth B."/>
            <person name="Zeniou-Meyer M."/>
            <person name="Zivanovic I."/>
            <person name="Bolotin-Fukuhara M."/>
            <person name="Thierry A."/>
            <person name="Bouchier C."/>
            <person name="Caudron B."/>
            <person name="Scarpelli C."/>
            <person name="Gaillardin C."/>
            <person name="Weissenbach J."/>
            <person name="Wincker P."/>
            <person name="Souciet J.L."/>
        </authorList>
    </citation>
    <scope>NUCLEOTIDE SEQUENCE [LARGE SCALE GENOMIC DNA]</scope>
    <source>
        <strain evidence="7">ATCC 36239 / CBS 767 / BCRC 21394 / JCM 1990 / NBRC 0083 / IGC 2968</strain>
    </source>
</reference>
<evidence type="ECO:0000256" key="2">
    <source>
        <dbReference type="ARBA" id="ARBA00022692"/>
    </source>
</evidence>
<sequence>MLSSFIGDSFVGRLVYHASGHKLFRYKEENENYTVPNKFLHFKAEANNEEGVKKDNIDPVSIKDEANEATLSSSKLGCNDLIIVDWESLTDPQNPKNWPLKYKIAIISQVCFLSCFVYLGSAIYTPGIDQLMLDLNTSYVLAILPLTMFVIGYGIGPMIFSPLSENAVFGRTSIYIVTLFLYCVLQIPVALAKDITSLSILRFLCGIFASPALATGGASIADILYLPYMPHGLAIWGFSCFCGISLGPFFGSILVVKDGWRWTFWFSLILSGICLIVLSLFLPETYDKTILFRKAKILREITGNKNIISKGEIENNAHTKKELVVEILWRPFEVTLLEPVVLLINIYISMVYSVIYIWYEAFPIVFTQTYKFTLVQTGTTYFTIMVGSLLGAIAYSTIIYHTFTKYLLADKSVKPEIFLFSSIIGSVLMPLGIFVFGWTSRSDYHWVGPIFGAIIFGMSALLNFQSLLQYLGVSFPRYVASVFASNDMFRSVIAGCFPLFARPLFNNLSNSSYPVAWGCTVLGFISLLMILIPVLFYINGHKLRAKSKFAGS</sequence>
<keyword evidence="7" id="KW-1185">Reference proteome</keyword>
<dbReference type="SUPFAM" id="SSF103473">
    <property type="entry name" value="MFS general substrate transporter"/>
    <property type="match status" value="1"/>
</dbReference>
<keyword evidence="2" id="KW-0812">Transmembrane</keyword>
<dbReference type="OrthoDB" id="3357846at2759"/>
<dbReference type="GO" id="GO:1990961">
    <property type="term" value="P:xenobiotic detoxification by transmembrane export across the plasma membrane"/>
    <property type="evidence" value="ECO:0007669"/>
    <property type="project" value="TreeGrafter"/>
</dbReference>
<dbReference type="RefSeq" id="XP_458483.2">
    <property type="nucleotide sequence ID" value="XM_458483.1"/>
</dbReference>
<dbReference type="AlphaFoldDB" id="Q6BTI6"/>
<protein>
    <submittedName>
        <fullName evidence="6">DEHA2D00308p</fullName>
    </submittedName>
</protein>
<dbReference type="Gene3D" id="1.20.1250.20">
    <property type="entry name" value="MFS general substrate transporter like domains"/>
    <property type="match status" value="1"/>
</dbReference>
<name>Q6BTI6_DEBHA</name>
<dbReference type="InParanoid" id="Q6BTI6"/>
<dbReference type="KEGG" id="dha:DEHA2D00308g"/>
<evidence type="ECO:0000256" key="3">
    <source>
        <dbReference type="ARBA" id="ARBA00022989"/>
    </source>
</evidence>
<dbReference type="CDD" id="cd17323">
    <property type="entry name" value="MFS_Tpo1_MDR_like"/>
    <property type="match status" value="1"/>
</dbReference>
<proteinExistence type="predicted"/>
<dbReference type="PANTHER" id="PTHR23502:SF23">
    <property type="entry name" value="FLUCONAZOLE RESISTANCE PROTEIN 1"/>
    <property type="match status" value="1"/>
</dbReference>
<keyword evidence="4" id="KW-0472">Membrane</keyword>
<accession>Q6BTI6</accession>
<dbReference type="PANTHER" id="PTHR23502">
    <property type="entry name" value="MAJOR FACILITATOR SUPERFAMILY"/>
    <property type="match status" value="1"/>
</dbReference>
<dbReference type="GO" id="GO:0005886">
    <property type="term" value="C:plasma membrane"/>
    <property type="evidence" value="ECO:0007669"/>
    <property type="project" value="TreeGrafter"/>
</dbReference>
<dbReference type="Pfam" id="PF07690">
    <property type="entry name" value="MFS_1"/>
    <property type="match status" value="1"/>
</dbReference>
<dbReference type="HOGENOM" id="CLU_008455_11_1_1"/>
<dbReference type="EMBL" id="CR382136">
    <property type="protein sequence ID" value="CAG86579.2"/>
    <property type="molecule type" value="Genomic_DNA"/>
</dbReference>
<dbReference type="FunFam" id="1.20.1250.20:FF:000011">
    <property type="entry name" value="MFS multidrug transporter, putative"/>
    <property type="match status" value="1"/>
</dbReference>
<evidence type="ECO:0000313" key="7">
    <source>
        <dbReference type="Proteomes" id="UP000000599"/>
    </source>
</evidence>
<evidence type="ECO:0000256" key="1">
    <source>
        <dbReference type="ARBA" id="ARBA00004141"/>
    </source>
</evidence>
<dbReference type="OMA" id="EILLVEW"/>
<keyword evidence="3" id="KW-1133">Transmembrane helix</keyword>
<dbReference type="InterPro" id="IPR020846">
    <property type="entry name" value="MFS_dom"/>
</dbReference>
<feature type="domain" description="Major facilitator superfamily (MFS) profile" evidence="5">
    <location>
        <begin position="106"/>
        <end position="544"/>
    </location>
</feature>
<dbReference type="GO" id="GO:0015244">
    <property type="term" value="F:fluconazole transmembrane transporter activity"/>
    <property type="evidence" value="ECO:0007669"/>
    <property type="project" value="TreeGrafter"/>
</dbReference>
<dbReference type="VEuPathDB" id="FungiDB:DEHA2D00308g"/>
<dbReference type="PROSITE" id="PS50850">
    <property type="entry name" value="MFS"/>
    <property type="match status" value="1"/>
</dbReference>
<dbReference type="GeneID" id="2901072"/>
<dbReference type="InterPro" id="IPR036259">
    <property type="entry name" value="MFS_trans_sf"/>
</dbReference>
<dbReference type="InterPro" id="IPR011701">
    <property type="entry name" value="MFS"/>
</dbReference>
<evidence type="ECO:0000313" key="6">
    <source>
        <dbReference type="EMBL" id="CAG86579.2"/>
    </source>
</evidence>
<comment type="subcellular location">
    <subcellularLocation>
        <location evidence="1">Membrane</location>
        <topology evidence="1">Multi-pass membrane protein</topology>
    </subcellularLocation>
</comment>
<evidence type="ECO:0000259" key="5">
    <source>
        <dbReference type="PROSITE" id="PS50850"/>
    </source>
</evidence>
<evidence type="ECO:0000256" key="4">
    <source>
        <dbReference type="ARBA" id="ARBA00023136"/>
    </source>
</evidence>